<dbReference type="STRING" id="177439.DP0873"/>
<dbReference type="PROSITE" id="PS00198">
    <property type="entry name" value="4FE4S_FER_1"/>
    <property type="match status" value="1"/>
</dbReference>
<dbReference type="OrthoDB" id="9784262at2"/>
<accession>Q6APX1</accession>
<keyword evidence="10" id="KW-1185">Reference proteome</keyword>
<feature type="transmembrane region" description="Helical" evidence="7">
    <location>
        <begin position="6"/>
        <end position="28"/>
    </location>
</feature>
<keyword evidence="7" id="KW-0812">Transmembrane</keyword>
<dbReference type="InterPro" id="IPR052378">
    <property type="entry name" value="NosR_regulator"/>
</dbReference>
<dbReference type="Pfam" id="PF12801">
    <property type="entry name" value="Fer4_5"/>
    <property type="match status" value="1"/>
</dbReference>
<dbReference type="InterPro" id="IPR017896">
    <property type="entry name" value="4Fe4S_Fe-S-bd"/>
</dbReference>
<dbReference type="PANTHER" id="PTHR30224">
    <property type="entry name" value="ELECTRON TRANSPORT PROTEIN"/>
    <property type="match status" value="1"/>
</dbReference>
<dbReference type="Gene3D" id="3.30.70.20">
    <property type="match status" value="1"/>
</dbReference>
<dbReference type="Proteomes" id="UP000000602">
    <property type="component" value="Chromosome"/>
</dbReference>
<feature type="transmembrane region" description="Helical" evidence="7">
    <location>
        <begin position="169"/>
        <end position="188"/>
    </location>
</feature>
<dbReference type="eggNOG" id="COG0348">
    <property type="taxonomic scope" value="Bacteria"/>
</dbReference>
<comment type="subcellular location">
    <subcellularLocation>
        <location evidence="1">Cell membrane</location>
    </subcellularLocation>
</comment>
<dbReference type="Pfam" id="PF13237">
    <property type="entry name" value="Fer4_10"/>
    <property type="match status" value="1"/>
</dbReference>
<dbReference type="EMBL" id="CR522870">
    <property type="protein sequence ID" value="CAG35602.1"/>
    <property type="molecule type" value="Genomic_DNA"/>
</dbReference>
<feature type="transmembrane region" description="Helical" evidence="7">
    <location>
        <begin position="65"/>
        <end position="84"/>
    </location>
</feature>
<proteinExistence type="predicted"/>
<evidence type="ECO:0000313" key="10">
    <source>
        <dbReference type="Proteomes" id="UP000000602"/>
    </source>
</evidence>
<dbReference type="InterPro" id="IPR017900">
    <property type="entry name" value="4Fe4S_Fe_S_CS"/>
</dbReference>
<evidence type="ECO:0000256" key="6">
    <source>
        <dbReference type="ARBA" id="ARBA00023136"/>
    </source>
</evidence>
<dbReference type="GO" id="GO:0051536">
    <property type="term" value="F:iron-sulfur cluster binding"/>
    <property type="evidence" value="ECO:0007669"/>
    <property type="project" value="UniProtKB-KW"/>
</dbReference>
<reference evidence="10" key="1">
    <citation type="journal article" date="2004" name="Environ. Microbiol.">
        <title>The genome of Desulfotalea psychrophila, a sulfate-reducing bacterium from permanently cold Arctic sediments.</title>
        <authorList>
            <person name="Rabus R."/>
            <person name="Ruepp A."/>
            <person name="Frickey T."/>
            <person name="Rattei T."/>
            <person name="Fartmann B."/>
            <person name="Stark M."/>
            <person name="Bauer M."/>
            <person name="Zibat A."/>
            <person name="Lombardot T."/>
            <person name="Becker I."/>
            <person name="Amann J."/>
            <person name="Gellner K."/>
            <person name="Teeling H."/>
            <person name="Leuschner W.D."/>
            <person name="Gloeckner F.-O."/>
            <person name="Lupas A.N."/>
            <person name="Amann R."/>
            <person name="Klenk H.-P."/>
        </authorList>
    </citation>
    <scope>NUCLEOTIDE SEQUENCE [LARGE SCALE GENOMIC DNA]</scope>
    <source>
        <strain evidence="10">DSM 12343 / LSv54</strain>
    </source>
</reference>
<keyword evidence="6 7" id="KW-0472">Membrane</keyword>
<protein>
    <submittedName>
        <fullName evidence="9">Conserved hypothetical membrane protein</fullName>
    </submittedName>
</protein>
<feature type="transmembrane region" description="Helical" evidence="7">
    <location>
        <begin position="270"/>
        <end position="291"/>
    </location>
</feature>
<dbReference type="HOGENOM" id="CLU_033147_0_0_7"/>
<sequence>MNFRKIVQGFFFSITLLAGIRFIFYISALKQGLDAGLKPGLIEGFLPISALMGLKQLLVTGEWDMIHPAGLTIFLMAIIMSAVFKKSFCSHVCPLGFVSETVSRLSRKIKLKRWQFAILASIKYLILAFFSYGILVQMNPGAIASFLHSPFNIVADARMLHFFTSPSRTTLIVLAIVLFCTLLLRNVWCRLLCPYGALLGLVSTLSPFRVRRSPQNCTGCGACSAACPNDIEVEKRGTVYSPECMGCYECVKAKTQADCLSVPLPHYDKLPLLIAGVVLGVFLLAYFGGYWDSSVTNAVYGKILLP</sequence>
<organism evidence="9 10">
    <name type="scientific">Desulfotalea psychrophila (strain LSv54 / DSM 12343)</name>
    <dbReference type="NCBI Taxonomy" id="177439"/>
    <lineage>
        <taxon>Bacteria</taxon>
        <taxon>Pseudomonadati</taxon>
        <taxon>Thermodesulfobacteriota</taxon>
        <taxon>Desulfobulbia</taxon>
        <taxon>Desulfobulbales</taxon>
        <taxon>Desulfocapsaceae</taxon>
        <taxon>Desulfotalea</taxon>
    </lineage>
</organism>
<name>Q6APX1_DESPS</name>
<evidence type="ECO:0000256" key="5">
    <source>
        <dbReference type="ARBA" id="ARBA00023014"/>
    </source>
</evidence>
<evidence type="ECO:0000313" key="9">
    <source>
        <dbReference type="EMBL" id="CAG35602.1"/>
    </source>
</evidence>
<evidence type="ECO:0000256" key="1">
    <source>
        <dbReference type="ARBA" id="ARBA00004236"/>
    </source>
</evidence>
<dbReference type="KEGG" id="dps:DP0873"/>
<keyword evidence="7" id="KW-1133">Transmembrane helix</keyword>
<evidence type="ECO:0000256" key="7">
    <source>
        <dbReference type="SAM" id="Phobius"/>
    </source>
</evidence>
<keyword evidence="5" id="KW-0411">Iron-sulfur</keyword>
<evidence type="ECO:0000256" key="3">
    <source>
        <dbReference type="ARBA" id="ARBA00022723"/>
    </source>
</evidence>
<keyword evidence="3" id="KW-0479">Metal-binding</keyword>
<evidence type="ECO:0000259" key="8">
    <source>
        <dbReference type="PROSITE" id="PS51379"/>
    </source>
</evidence>
<feature type="transmembrane region" description="Helical" evidence="7">
    <location>
        <begin position="114"/>
        <end position="135"/>
    </location>
</feature>
<gene>
    <name evidence="9" type="ordered locus">DP0873</name>
</gene>
<dbReference type="RefSeq" id="WP_011188116.1">
    <property type="nucleotide sequence ID" value="NC_006138.1"/>
</dbReference>
<feature type="domain" description="4Fe-4S ferredoxin-type" evidence="8">
    <location>
        <begin position="208"/>
        <end position="236"/>
    </location>
</feature>
<evidence type="ECO:0000256" key="4">
    <source>
        <dbReference type="ARBA" id="ARBA00023004"/>
    </source>
</evidence>
<keyword evidence="4" id="KW-0408">Iron</keyword>
<keyword evidence="2" id="KW-1003">Cell membrane</keyword>
<evidence type="ECO:0000256" key="2">
    <source>
        <dbReference type="ARBA" id="ARBA00022475"/>
    </source>
</evidence>
<dbReference type="AlphaFoldDB" id="Q6APX1"/>
<dbReference type="PANTHER" id="PTHR30224:SF4">
    <property type="entry name" value="ELECTRON TRANSPORT PROTEIN YCCM-RELATED"/>
    <property type="match status" value="1"/>
</dbReference>
<dbReference type="SUPFAM" id="SSF54862">
    <property type="entry name" value="4Fe-4S ferredoxins"/>
    <property type="match status" value="1"/>
</dbReference>
<dbReference type="GO" id="GO:0005886">
    <property type="term" value="C:plasma membrane"/>
    <property type="evidence" value="ECO:0007669"/>
    <property type="project" value="UniProtKB-SubCell"/>
</dbReference>
<dbReference type="PROSITE" id="PS51379">
    <property type="entry name" value="4FE4S_FER_2"/>
    <property type="match status" value="1"/>
</dbReference>
<dbReference type="GO" id="GO:0046872">
    <property type="term" value="F:metal ion binding"/>
    <property type="evidence" value="ECO:0007669"/>
    <property type="project" value="UniProtKB-KW"/>
</dbReference>